<keyword evidence="1" id="KW-0812">Transmembrane</keyword>
<dbReference type="PANTHER" id="PTHR38139">
    <property type="entry name" value="GATE DOMAIN-CONTAINING PROTEIN"/>
    <property type="match status" value="1"/>
</dbReference>
<feature type="transmembrane region" description="Helical" evidence="1">
    <location>
        <begin position="254"/>
        <end position="275"/>
    </location>
</feature>
<feature type="transmembrane region" description="Helical" evidence="1">
    <location>
        <begin position="174"/>
        <end position="195"/>
    </location>
</feature>
<proteinExistence type="predicted"/>
<accession>A0ABV9Q4X4</accession>
<evidence type="ECO:0000256" key="1">
    <source>
        <dbReference type="SAM" id="Phobius"/>
    </source>
</evidence>
<comment type="caution">
    <text evidence="3">The sequence shown here is derived from an EMBL/GenBank/DDBJ whole genome shotgun (WGS) entry which is preliminary data.</text>
</comment>
<protein>
    <submittedName>
        <fullName evidence="3">Nucleoside recognition domain-containing protein</fullName>
    </submittedName>
</protein>
<keyword evidence="4" id="KW-1185">Reference proteome</keyword>
<evidence type="ECO:0000313" key="4">
    <source>
        <dbReference type="Proteomes" id="UP001596002"/>
    </source>
</evidence>
<feature type="transmembrane region" description="Helical" evidence="1">
    <location>
        <begin position="221"/>
        <end position="242"/>
    </location>
</feature>
<dbReference type="EMBL" id="JBHSHC010000099">
    <property type="protein sequence ID" value="MFC4768332.1"/>
    <property type="molecule type" value="Genomic_DNA"/>
</dbReference>
<dbReference type="RefSeq" id="WP_380026286.1">
    <property type="nucleotide sequence ID" value="NZ_JBHSHC010000099.1"/>
</dbReference>
<keyword evidence="1" id="KW-0472">Membrane</keyword>
<dbReference type="Proteomes" id="UP001596002">
    <property type="component" value="Unassembled WGS sequence"/>
</dbReference>
<feature type="transmembrane region" description="Helical" evidence="1">
    <location>
        <begin position="281"/>
        <end position="303"/>
    </location>
</feature>
<feature type="transmembrane region" description="Helical" evidence="1">
    <location>
        <begin position="114"/>
        <end position="138"/>
    </location>
</feature>
<organism evidence="3 4">
    <name type="scientific">Effusibacillus consociatus</name>
    <dbReference type="NCBI Taxonomy" id="1117041"/>
    <lineage>
        <taxon>Bacteria</taxon>
        <taxon>Bacillati</taxon>
        <taxon>Bacillota</taxon>
        <taxon>Bacilli</taxon>
        <taxon>Bacillales</taxon>
        <taxon>Alicyclobacillaceae</taxon>
        <taxon>Effusibacillus</taxon>
    </lineage>
</organism>
<feature type="domain" description="Nucleoside transporter/FeoB GTPase Gate" evidence="2">
    <location>
        <begin position="178"/>
        <end position="267"/>
    </location>
</feature>
<feature type="transmembrane region" description="Helical" evidence="1">
    <location>
        <begin position="60"/>
        <end position="82"/>
    </location>
</feature>
<name>A0ABV9Q4X4_9BACL</name>
<feature type="domain" description="Nucleoside transporter/FeoB GTPase Gate" evidence="2">
    <location>
        <begin position="19"/>
        <end position="100"/>
    </location>
</feature>
<dbReference type="InterPro" id="IPR038880">
    <property type="entry name" value="MJ0871-like"/>
</dbReference>
<dbReference type="Pfam" id="PF07670">
    <property type="entry name" value="Gate"/>
    <property type="match status" value="2"/>
</dbReference>
<sequence length="318" mass="35200">MDRGVWKRGLWSGLRTTWVLSKVIVPVTMLVTILKHTPAIEWIVTLFQPVMNWLGLPGEAAVVLGLGFILNLYAAIGAMFVLPLTSYEIFVLAVMLSFAHNLFVETAVSKRAGLSATVICLTRVGTAFLSAAVIRLFAPANAVPVSGKMGEVVFDPYFWNMELSIFLAELFQKAWTAVWQLALIVIPLMFVIQILKEIKFLDSMAGWMRPVTRLLGLPEKAAVPLLAGLFFGLAYGAGVILQSTQEENLTRRELYLMFIFLILCHAVVEDTLLFVPLGINGWLLLGTRLAAAVIITAVLSRVWRERRVIQNLAVSNGK</sequence>
<feature type="transmembrane region" description="Helical" evidence="1">
    <location>
        <begin position="20"/>
        <end position="40"/>
    </location>
</feature>
<keyword evidence="1" id="KW-1133">Transmembrane helix</keyword>
<evidence type="ECO:0000259" key="2">
    <source>
        <dbReference type="Pfam" id="PF07670"/>
    </source>
</evidence>
<evidence type="ECO:0000313" key="3">
    <source>
        <dbReference type="EMBL" id="MFC4768332.1"/>
    </source>
</evidence>
<dbReference type="PANTHER" id="PTHR38139:SF1">
    <property type="entry name" value="NUCLEOSIDE TRANSPORTER_FEOB GTPASE GATE DOMAIN-CONTAINING PROTEIN"/>
    <property type="match status" value="1"/>
</dbReference>
<feature type="transmembrane region" description="Helical" evidence="1">
    <location>
        <begin position="89"/>
        <end position="108"/>
    </location>
</feature>
<gene>
    <name evidence="3" type="ORF">ACFO8Q_13340</name>
</gene>
<reference evidence="4" key="1">
    <citation type="journal article" date="2019" name="Int. J. Syst. Evol. Microbiol.">
        <title>The Global Catalogue of Microorganisms (GCM) 10K type strain sequencing project: providing services to taxonomists for standard genome sequencing and annotation.</title>
        <authorList>
            <consortium name="The Broad Institute Genomics Platform"/>
            <consortium name="The Broad Institute Genome Sequencing Center for Infectious Disease"/>
            <person name="Wu L."/>
            <person name="Ma J."/>
        </authorList>
    </citation>
    <scope>NUCLEOTIDE SEQUENCE [LARGE SCALE GENOMIC DNA]</scope>
    <source>
        <strain evidence="4">WYCCWR 12678</strain>
    </source>
</reference>
<dbReference type="InterPro" id="IPR011642">
    <property type="entry name" value="Gate_dom"/>
</dbReference>